<feature type="domain" description="OmpR/PhoB-type" evidence="3">
    <location>
        <begin position="16"/>
        <end position="86"/>
    </location>
</feature>
<dbReference type="RefSeq" id="WP_184967460.1">
    <property type="nucleotide sequence ID" value="NZ_JACHIN010000009.1"/>
</dbReference>
<evidence type="ECO:0000313" key="5">
    <source>
        <dbReference type="EMBL" id="MBB5080727.1"/>
    </source>
</evidence>
<comment type="similarity">
    <text evidence="1">Belongs to the AfsR/DnrI/RedD regulatory family.</text>
</comment>
<organism evidence="5 6">
    <name type="scientific">Nonomuraea endophytica</name>
    <dbReference type="NCBI Taxonomy" id="714136"/>
    <lineage>
        <taxon>Bacteria</taxon>
        <taxon>Bacillati</taxon>
        <taxon>Actinomycetota</taxon>
        <taxon>Actinomycetes</taxon>
        <taxon>Streptosporangiales</taxon>
        <taxon>Streptosporangiaceae</taxon>
        <taxon>Nonomuraea</taxon>
    </lineage>
</organism>
<dbReference type="InterPro" id="IPR016032">
    <property type="entry name" value="Sig_transdc_resp-reg_C-effctor"/>
</dbReference>
<dbReference type="SMART" id="SM00028">
    <property type="entry name" value="TPR"/>
    <property type="match status" value="4"/>
</dbReference>
<sequence>MRFGVLGAVRAWRADGGEVPLGGPARRALLAALLLSPGRAVGAERLIDEVYGERPPKDAHHALQSQVSRLRRDGIAVERVAAGYVLNVDPDDVDVHRFLRLAEQGREALGSGDPDRAAELLREALGWWAAPAPAVHLEERHLAALEDLAESDLRRGDHRAALAALGELVERHPLRERPRAQLMRALHAAGRPAEALVVYERTRRLLADELGADPSPELSAIHRELLRGEDPPGPPEALALTSFVGREEDAARVRALLAQARLVTLLGPGGVGKTRLATEVVRGQPDRQVVELAAIRDGGQLPQVMMAALGVRDSGLHPPGDRGEPADPAARLVAALSGRELLLVLDNCEQIIDDVAALAERLLTACPGLRVLATSREPLGLTAEHLWPVRPLPLPDAVRLFTDRARAVRPDFPAHAAVESICLALDGLPLAIELAAARMRTHEAAELAGRLESERFPLLSRGSRTAEARHRTLRAVVAWSWELLSADERAMAARLTVFAGGASAAAAARVSGLPDAEALLDSLADKSFVEVSGGRYRMLATIRAFCAEKLDTPHAVRQAHAACYLDLALEADPHLRRGEQLGWLDALAAEHGNLREALRFAVESGAVELGMRLIGAQAHYLWMRGIRTTATAEAAALLAAAGPRPDPALGDGYALCALIAGEARYLRLASALVDRDHRHPLLTFLWPLMTASGGDPEVVLRVLRRAERGDDPWGRAMARFIWAFPHMAAGEYSAARAGLTAALEGFQELGDRWGSALALDSLGWLGANTGDRVSALAHTSRALELAELLGADEDHADLLCNRGDLRQRDDPAAARADYELAAEVARRSGIPTYLAAALRGLGDLARMAGDLPAARELYEQALARSDAGWIKSSGNHTRVLVGLGRMAEAEGDPVAAAAAYRQAAEVSVTTGAVPESARAVEALAGLAEPAEAAKLLGAAVALRGCAVPGDEDRLAAEARARAALGEREFAAAHRAGAELSRQAALTLAGVSPEAIRASPLDVIAAMTGEPPVRQR</sequence>
<keyword evidence="2" id="KW-0238">DNA-binding</keyword>
<evidence type="ECO:0000313" key="6">
    <source>
        <dbReference type="Proteomes" id="UP000568380"/>
    </source>
</evidence>
<name>A0A7W8EJI6_9ACTN</name>
<dbReference type="InterPro" id="IPR036388">
    <property type="entry name" value="WH-like_DNA-bd_sf"/>
</dbReference>
<protein>
    <submittedName>
        <fullName evidence="5">Putative ATPase</fullName>
    </submittedName>
</protein>
<keyword evidence="6" id="KW-1185">Reference proteome</keyword>
<evidence type="ECO:0000259" key="4">
    <source>
        <dbReference type="SMART" id="SM01043"/>
    </source>
</evidence>
<dbReference type="SMART" id="SM01043">
    <property type="entry name" value="BTAD"/>
    <property type="match status" value="1"/>
</dbReference>
<dbReference type="Proteomes" id="UP000568380">
    <property type="component" value="Unassembled WGS sequence"/>
</dbReference>
<dbReference type="PANTHER" id="PTHR47691">
    <property type="entry name" value="REGULATOR-RELATED"/>
    <property type="match status" value="1"/>
</dbReference>
<reference evidence="5 6" key="1">
    <citation type="submission" date="2020-08" db="EMBL/GenBank/DDBJ databases">
        <title>Genomic Encyclopedia of Type Strains, Phase IV (KMG-IV): sequencing the most valuable type-strain genomes for metagenomic binning, comparative biology and taxonomic classification.</title>
        <authorList>
            <person name="Goeker M."/>
        </authorList>
    </citation>
    <scope>NUCLEOTIDE SEQUENCE [LARGE SCALE GENOMIC DNA]</scope>
    <source>
        <strain evidence="5 6">DSM 45385</strain>
    </source>
</reference>
<comment type="caution">
    <text evidence="5">The sequence shown here is derived from an EMBL/GenBank/DDBJ whole genome shotgun (WGS) entry which is preliminary data.</text>
</comment>
<proteinExistence type="inferred from homology"/>
<dbReference type="InterPro" id="IPR005158">
    <property type="entry name" value="BTAD"/>
</dbReference>
<dbReference type="SUPFAM" id="SSF46894">
    <property type="entry name" value="C-terminal effector domain of the bipartite response regulators"/>
    <property type="match status" value="1"/>
</dbReference>
<dbReference type="Pfam" id="PF03704">
    <property type="entry name" value="BTAD"/>
    <property type="match status" value="1"/>
</dbReference>
<dbReference type="InterPro" id="IPR001867">
    <property type="entry name" value="OmpR/PhoB-type_DNA-bd"/>
</dbReference>
<dbReference type="GO" id="GO:0003677">
    <property type="term" value="F:DNA binding"/>
    <property type="evidence" value="ECO:0007669"/>
    <property type="project" value="UniProtKB-KW"/>
</dbReference>
<dbReference type="SUPFAM" id="SSF48452">
    <property type="entry name" value="TPR-like"/>
    <property type="match status" value="3"/>
</dbReference>
<dbReference type="Pfam" id="PF13424">
    <property type="entry name" value="TPR_12"/>
    <property type="match status" value="1"/>
</dbReference>
<dbReference type="GO" id="GO:0000160">
    <property type="term" value="P:phosphorelay signal transduction system"/>
    <property type="evidence" value="ECO:0007669"/>
    <property type="project" value="InterPro"/>
</dbReference>
<dbReference type="GO" id="GO:0006355">
    <property type="term" value="P:regulation of DNA-templated transcription"/>
    <property type="evidence" value="ECO:0007669"/>
    <property type="project" value="InterPro"/>
</dbReference>
<gene>
    <name evidence="5" type="ORF">HNR40_006216</name>
</gene>
<dbReference type="CDD" id="cd15831">
    <property type="entry name" value="BTAD"/>
    <property type="match status" value="1"/>
</dbReference>
<evidence type="ECO:0000256" key="1">
    <source>
        <dbReference type="ARBA" id="ARBA00005820"/>
    </source>
</evidence>
<dbReference type="EMBL" id="JACHIN010000009">
    <property type="protein sequence ID" value="MBB5080727.1"/>
    <property type="molecule type" value="Genomic_DNA"/>
</dbReference>
<dbReference type="Pfam" id="PF00486">
    <property type="entry name" value="Trans_reg_C"/>
    <property type="match status" value="1"/>
</dbReference>
<dbReference type="PRINTS" id="PR00364">
    <property type="entry name" value="DISEASERSIST"/>
</dbReference>
<dbReference type="SMART" id="SM00862">
    <property type="entry name" value="Trans_reg_C"/>
    <property type="match status" value="1"/>
</dbReference>
<dbReference type="AlphaFoldDB" id="A0A7W8EJI6"/>
<dbReference type="Gene3D" id="1.25.40.10">
    <property type="entry name" value="Tetratricopeptide repeat domain"/>
    <property type="match status" value="2"/>
</dbReference>
<evidence type="ECO:0000256" key="2">
    <source>
        <dbReference type="ARBA" id="ARBA00023125"/>
    </source>
</evidence>
<dbReference type="SUPFAM" id="SSF52540">
    <property type="entry name" value="P-loop containing nucleoside triphosphate hydrolases"/>
    <property type="match status" value="1"/>
</dbReference>
<feature type="domain" description="Bacterial transcriptional activator" evidence="4">
    <location>
        <begin position="93"/>
        <end position="226"/>
    </location>
</feature>
<dbReference type="Gene3D" id="1.10.10.10">
    <property type="entry name" value="Winged helix-like DNA-binding domain superfamily/Winged helix DNA-binding domain"/>
    <property type="match status" value="1"/>
</dbReference>
<dbReference type="InterPro" id="IPR011990">
    <property type="entry name" value="TPR-like_helical_dom_sf"/>
</dbReference>
<dbReference type="InterPro" id="IPR019734">
    <property type="entry name" value="TPR_rpt"/>
</dbReference>
<evidence type="ECO:0000259" key="3">
    <source>
        <dbReference type="SMART" id="SM00862"/>
    </source>
</evidence>
<dbReference type="PANTHER" id="PTHR47691:SF3">
    <property type="entry name" value="HTH-TYPE TRANSCRIPTIONAL REGULATOR RV0890C-RELATED"/>
    <property type="match status" value="1"/>
</dbReference>
<accession>A0A7W8EJI6</accession>
<dbReference type="InterPro" id="IPR027417">
    <property type="entry name" value="P-loop_NTPase"/>
</dbReference>